<comment type="similarity">
    <text evidence="4">Belongs to the glycosyl hydrolase 18 family.</text>
</comment>
<dbReference type="InterPro" id="IPR001579">
    <property type="entry name" value="Glyco_hydro_18_chit_AS"/>
</dbReference>
<proteinExistence type="inferred from homology"/>
<dbReference type="Gene3D" id="3.20.20.80">
    <property type="entry name" value="Glycosidases"/>
    <property type="match status" value="1"/>
</dbReference>
<keyword evidence="1 3" id="KW-0378">Hydrolase</keyword>
<dbReference type="PROSITE" id="PS01095">
    <property type="entry name" value="GH18_1"/>
    <property type="match status" value="1"/>
</dbReference>
<accession>A0ABQ8T1N1</accession>
<name>A0ABQ8T1N1_PERAM</name>
<dbReference type="InterPro" id="IPR001223">
    <property type="entry name" value="Glyco_hydro18_cat"/>
</dbReference>
<protein>
    <recommendedName>
        <fullName evidence="6">GH18 domain-containing protein</fullName>
    </recommendedName>
</protein>
<dbReference type="InterPro" id="IPR029070">
    <property type="entry name" value="Chitinase_insertion_sf"/>
</dbReference>
<organism evidence="7 8">
    <name type="scientific">Periplaneta americana</name>
    <name type="common">American cockroach</name>
    <name type="synonym">Blatta americana</name>
    <dbReference type="NCBI Taxonomy" id="6978"/>
    <lineage>
        <taxon>Eukaryota</taxon>
        <taxon>Metazoa</taxon>
        <taxon>Ecdysozoa</taxon>
        <taxon>Arthropoda</taxon>
        <taxon>Hexapoda</taxon>
        <taxon>Insecta</taxon>
        <taxon>Pterygota</taxon>
        <taxon>Neoptera</taxon>
        <taxon>Polyneoptera</taxon>
        <taxon>Dictyoptera</taxon>
        <taxon>Blattodea</taxon>
        <taxon>Blattoidea</taxon>
        <taxon>Blattidae</taxon>
        <taxon>Blattinae</taxon>
        <taxon>Periplaneta</taxon>
    </lineage>
</organism>
<dbReference type="InterPro" id="IPR017853">
    <property type="entry name" value="GH"/>
</dbReference>
<dbReference type="PANTHER" id="PTHR11177:SF403">
    <property type="entry name" value="CHITINASE 2-RELATED"/>
    <property type="match status" value="1"/>
</dbReference>
<evidence type="ECO:0000256" key="3">
    <source>
        <dbReference type="RuleBase" id="RU000489"/>
    </source>
</evidence>
<evidence type="ECO:0000256" key="1">
    <source>
        <dbReference type="ARBA" id="ARBA00022801"/>
    </source>
</evidence>
<dbReference type="Proteomes" id="UP001148838">
    <property type="component" value="Unassembled WGS sequence"/>
</dbReference>
<evidence type="ECO:0000256" key="5">
    <source>
        <dbReference type="SAM" id="MobiDB-lite"/>
    </source>
</evidence>
<keyword evidence="2 3" id="KW-0326">Glycosidase</keyword>
<dbReference type="EMBL" id="JAJSOF020000017">
    <property type="protein sequence ID" value="KAJ4439835.1"/>
    <property type="molecule type" value="Genomic_DNA"/>
</dbReference>
<gene>
    <name evidence="7" type="ORF">ANN_07963</name>
</gene>
<dbReference type="Gene3D" id="3.10.50.10">
    <property type="match status" value="1"/>
</dbReference>
<dbReference type="SUPFAM" id="SSF51445">
    <property type="entry name" value="(Trans)glycosidases"/>
    <property type="match status" value="1"/>
</dbReference>
<dbReference type="InterPro" id="IPR011583">
    <property type="entry name" value="Chitinase_II/V-like_cat"/>
</dbReference>
<dbReference type="SMART" id="SM00636">
    <property type="entry name" value="Glyco_18"/>
    <property type="match status" value="1"/>
</dbReference>
<feature type="region of interest" description="Disordered" evidence="5">
    <location>
        <begin position="463"/>
        <end position="490"/>
    </location>
</feature>
<dbReference type="InterPro" id="IPR050314">
    <property type="entry name" value="Glycosyl_Hydrlase_18"/>
</dbReference>
<reference evidence="7 8" key="1">
    <citation type="journal article" date="2022" name="Allergy">
        <title>Genome assembly and annotation of Periplaneta americana reveal a comprehensive cockroach allergen profile.</title>
        <authorList>
            <person name="Wang L."/>
            <person name="Xiong Q."/>
            <person name="Saelim N."/>
            <person name="Wang L."/>
            <person name="Nong W."/>
            <person name="Wan A.T."/>
            <person name="Shi M."/>
            <person name="Liu X."/>
            <person name="Cao Q."/>
            <person name="Hui J.H.L."/>
            <person name="Sookrung N."/>
            <person name="Leung T.F."/>
            <person name="Tungtrongchitr A."/>
            <person name="Tsui S.K.W."/>
        </authorList>
    </citation>
    <scope>NUCLEOTIDE SEQUENCE [LARGE SCALE GENOMIC DNA]</scope>
    <source>
        <strain evidence="7">PWHHKU_190912</strain>
    </source>
</reference>
<evidence type="ECO:0000256" key="2">
    <source>
        <dbReference type="ARBA" id="ARBA00023295"/>
    </source>
</evidence>
<feature type="region of interest" description="Disordered" evidence="5">
    <location>
        <begin position="57"/>
        <end position="101"/>
    </location>
</feature>
<evidence type="ECO:0000259" key="6">
    <source>
        <dbReference type="PROSITE" id="PS51910"/>
    </source>
</evidence>
<dbReference type="PROSITE" id="PS51910">
    <property type="entry name" value="GH18_2"/>
    <property type="match status" value="1"/>
</dbReference>
<evidence type="ECO:0000256" key="4">
    <source>
        <dbReference type="RuleBase" id="RU004453"/>
    </source>
</evidence>
<evidence type="ECO:0000313" key="7">
    <source>
        <dbReference type="EMBL" id="KAJ4439835.1"/>
    </source>
</evidence>
<dbReference type="PANTHER" id="PTHR11177">
    <property type="entry name" value="CHITINASE"/>
    <property type="match status" value="1"/>
</dbReference>
<keyword evidence="8" id="KW-1185">Reference proteome</keyword>
<dbReference type="SUPFAM" id="SSF54556">
    <property type="entry name" value="Chitinase insertion domain"/>
    <property type="match status" value="1"/>
</dbReference>
<sequence length="508" mass="56595">MLKSDLYVGRCGGCDSARTPGGVLHEHMGRVPSGAGLLVNGPARPHTVHAPRVCVRRSGQQDPGHPQSRRVPGPGGQLRQGHVQEGDGAQKSVPSPQGVDRHRRLERGLRQLFQDGCHTRHQTCLYQQRHGLHQVCDFPVEATIFQVTTACHKILRVTSYCIAVNLVYLQKYGFDGLDLDWEYPANRGGAPEDKENFVHLVRELRAEFDKFGWLLTAALGVSQETVDGAYDIPSLSNYLDYLHAMCYDLHGSWDLRVGANAPLHSVQPNDKLTVLSCLMRDALLVSFIRFKPIFGKMTKQGADDNSDLTQEYAIKYLLKLGAPARKLVMGLPMYGRTFLLENEEETTIMGARAGPKGFAGPYTKEKGFMGYNEICLNVSSGWKTFWDEESMTPYAVQGNKVITYDDDRSIAEKVRFAMKLDLAGAMVWSIDTDDFQGDCVGSDGGSNYPLMRTISKTITDVLQERREQEQRSTTTPPPQQEKEPSGSTDSVRAAPWLLALLLPTLRWH</sequence>
<feature type="domain" description="GH18" evidence="6">
    <location>
        <begin position="169"/>
        <end position="461"/>
    </location>
</feature>
<evidence type="ECO:0000313" key="8">
    <source>
        <dbReference type="Proteomes" id="UP001148838"/>
    </source>
</evidence>
<dbReference type="Pfam" id="PF00704">
    <property type="entry name" value="Glyco_hydro_18"/>
    <property type="match status" value="2"/>
</dbReference>
<comment type="caution">
    <text evidence="7">The sequence shown here is derived from an EMBL/GenBank/DDBJ whole genome shotgun (WGS) entry which is preliminary data.</text>
</comment>